<dbReference type="InterPro" id="IPR006094">
    <property type="entry name" value="Oxid_FAD_bind_N"/>
</dbReference>
<dbReference type="InterPro" id="IPR051677">
    <property type="entry name" value="AfsR-DnrI-RedD_regulator"/>
</dbReference>
<dbReference type="Gene3D" id="3.30.43.10">
    <property type="entry name" value="Uridine Diphospho-n-acetylenolpyruvylglucosamine Reductase, domain 2"/>
    <property type="match status" value="1"/>
</dbReference>
<dbReference type="InterPro" id="IPR011990">
    <property type="entry name" value="TPR-like_helical_dom_sf"/>
</dbReference>
<dbReference type="PROSITE" id="PS00862">
    <property type="entry name" value="OX2_COVAL_FAD"/>
    <property type="match status" value="1"/>
</dbReference>
<sequence length="844" mass="90486">MVQQFSFRILGPLIAHGTGGQIKLSGDRQRILLTMLLIDANRIIEADRLLRAIWDDAPPATARSQLRICVSSLRRQFTEGGVAATIETHKSGYEIKVAESEVDLHAFLSLVARARAAADAGPSEETVRAFQHALGLWRGPIGAGLDSALLETVALKFHEDRYAALEDRFELELQLGRHRRILGELTHHVAENPFRETLAAQLMIALFRSGRTAEALSLYRQTRRRFSDELGIEPGERLRTIEQRILGGEVDCDLSSRPVGGAGPGHGAGQRPEGGPARQPHGAGAPAAQDRIASLEAEIAVLREAYTRLADGTGGRRPLPFAASGRHALVPAPWRPVRLSPSVEGEGAGHLPRLRGVGPGARPQQTPDQRRTRVTRGSSGPGRKERTMAEQPQAPAASRETLDRLITQVRGEVFTPGDAEYEAELSGFNLIARHRPDVVVQAVTEADVQAAVRFAAALDLPVGVQATGHGIAAPADGGVLISTRRMNAVRVDARNRTARVEAGARWHQVIAAAAKHGLAPLNGSSHLVGVVGYTLGGGLGPLGRQYGYAADHVVRIRLVTADGALRDVTAERHGDLFWGLRGGKGSLGVVTAMEFGLMPVSRLYGGGIYFPGDLSGPLLRTWRRWTADVPEAMTSSVALLRLPDLPAIPAFLRDRLVAHLRVAYTGSDAEGEKLLRPLRAVGPALLDAVGPMPYTAVADIHRDPTEPLPYHERNMVLRELDESAVAGLLALAGPDSEGNDLVVELRHLGGALSRPAAVPNAVGSRDGAFTLSTLSSPGSPDLVLRGMAPWGTGLRYLNFLAGPDTADAARECFPEATRARLAALKSAYDPRDMFRLGHAIRRDG</sequence>
<dbReference type="Gene3D" id="3.40.462.20">
    <property type="match status" value="1"/>
</dbReference>
<dbReference type="InterPro" id="IPR016167">
    <property type="entry name" value="FAD-bd_PCMH_sub1"/>
</dbReference>
<evidence type="ECO:0000259" key="9">
    <source>
        <dbReference type="PROSITE" id="PS51387"/>
    </source>
</evidence>
<keyword evidence="6" id="KW-0238">DNA-binding</keyword>
<dbReference type="Pfam" id="PF00486">
    <property type="entry name" value="Trans_reg_C"/>
    <property type="match status" value="1"/>
</dbReference>
<evidence type="ECO:0000256" key="4">
    <source>
        <dbReference type="ARBA" id="ARBA00023012"/>
    </source>
</evidence>
<dbReference type="Proteomes" id="UP000194218">
    <property type="component" value="Chromosome"/>
</dbReference>
<dbReference type="SUPFAM" id="SSF56176">
    <property type="entry name" value="FAD-binding/transporter-associated domain-like"/>
    <property type="match status" value="1"/>
</dbReference>
<evidence type="ECO:0000256" key="6">
    <source>
        <dbReference type="ARBA" id="ARBA00023125"/>
    </source>
</evidence>
<dbReference type="Gene3D" id="1.25.40.10">
    <property type="entry name" value="Tetratricopeptide repeat domain"/>
    <property type="match status" value="1"/>
</dbReference>
<dbReference type="AlphaFoldDB" id="A0A1W7D1L5"/>
<dbReference type="Pfam" id="PF03704">
    <property type="entry name" value="BTAD"/>
    <property type="match status" value="1"/>
</dbReference>
<dbReference type="SUPFAM" id="SSF46894">
    <property type="entry name" value="C-terminal effector domain of the bipartite response regulators"/>
    <property type="match status" value="1"/>
</dbReference>
<organism evidence="10 11">
    <name type="scientific">Streptomyces marincola</name>
    <dbReference type="NCBI Taxonomy" id="2878388"/>
    <lineage>
        <taxon>Bacteria</taxon>
        <taxon>Bacillati</taxon>
        <taxon>Actinomycetota</taxon>
        <taxon>Actinomycetes</taxon>
        <taxon>Kitasatosporales</taxon>
        <taxon>Streptomycetaceae</taxon>
        <taxon>Streptomyces</taxon>
    </lineage>
</organism>
<dbReference type="InterPro" id="IPR016166">
    <property type="entry name" value="FAD-bd_PCMH"/>
</dbReference>
<dbReference type="SMART" id="SM00862">
    <property type="entry name" value="Trans_reg_C"/>
    <property type="match status" value="1"/>
</dbReference>
<evidence type="ECO:0000256" key="7">
    <source>
        <dbReference type="ARBA" id="ARBA00023163"/>
    </source>
</evidence>
<dbReference type="InterPro" id="IPR006093">
    <property type="entry name" value="Oxy_OxRdtase_FAD_BS"/>
</dbReference>
<evidence type="ECO:0000256" key="1">
    <source>
        <dbReference type="ARBA" id="ARBA00005466"/>
    </source>
</evidence>
<comment type="similarity">
    <text evidence="1">Belongs to the oxygen-dependent FAD-linked oxidoreductase family.</text>
</comment>
<protein>
    <recommendedName>
        <fullName evidence="9">FAD-binding PCMH-type domain-containing protein</fullName>
    </recommendedName>
</protein>
<accession>A0A1W7D1L5</accession>
<dbReference type="Gene3D" id="1.10.10.10">
    <property type="entry name" value="Winged helix-like DNA-binding domain superfamily/Winged helix DNA-binding domain"/>
    <property type="match status" value="1"/>
</dbReference>
<keyword evidence="11" id="KW-1185">Reference proteome</keyword>
<dbReference type="KEGG" id="smao:CAG99_20815"/>
<reference evidence="10 11" key="1">
    <citation type="submission" date="2017-05" db="EMBL/GenBank/DDBJ databases">
        <title>Complete genome sequence of Streptomyces sp. SCSIO 03032 revealed the diverse biosynthetic pathways for its bioactive secondary metabolites.</title>
        <authorList>
            <person name="Ma L."/>
            <person name="Zhu Y."/>
            <person name="Zhang W."/>
            <person name="Zhang G."/>
            <person name="Tian X."/>
            <person name="Zhang S."/>
            <person name="Zhang C."/>
        </authorList>
    </citation>
    <scope>NUCLEOTIDE SEQUENCE [LARGE SCALE GENOMIC DNA]</scope>
    <source>
        <strain evidence="10 11">SCSIO 03032</strain>
    </source>
</reference>
<name>A0A1W7D1L5_9ACTN</name>
<comment type="similarity">
    <text evidence="2">Belongs to the AfsR/DnrI/RedD regulatory family.</text>
</comment>
<dbReference type="GO" id="GO:0071949">
    <property type="term" value="F:FAD binding"/>
    <property type="evidence" value="ECO:0007669"/>
    <property type="project" value="InterPro"/>
</dbReference>
<keyword evidence="7" id="KW-0804">Transcription</keyword>
<dbReference type="InterPro" id="IPR005158">
    <property type="entry name" value="BTAD"/>
</dbReference>
<gene>
    <name evidence="10" type="ORF">CAG99_20815</name>
</gene>
<evidence type="ECO:0000256" key="5">
    <source>
        <dbReference type="ARBA" id="ARBA00023015"/>
    </source>
</evidence>
<dbReference type="GO" id="GO:0000160">
    <property type="term" value="P:phosphorelay signal transduction system"/>
    <property type="evidence" value="ECO:0007669"/>
    <property type="project" value="UniProtKB-KW"/>
</dbReference>
<keyword evidence="4" id="KW-0902">Two-component regulatory system</keyword>
<dbReference type="CDD" id="cd15831">
    <property type="entry name" value="BTAD"/>
    <property type="match status" value="1"/>
</dbReference>
<evidence type="ECO:0000256" key="2">
    <source>
        <dbReference type="ARBA" id="ARBA00005820"/>
    </source>
</evidence>
<dbReference type="PANTHER" id="PTHR35807">
    <property type="entry name" value="TRANSCRIPTIONAL REGULATOR REDD-RELATED"/>
    <property type="match status" value="1"/>
</dbReference>
<dbReference type="GO" id="GO:0016491">
    <property type="term" value="F:oxidoreductase activity"/>
    <property type="evidence" value="ECO:0007669"/>
    <property type="project" value="UniProtKB-KW"/>
</dbReference>
<dbReference type="InterPro" id="IPR001867">
    <property type="entry name" value="OmpR/PhoB-type_DNA-bd"/>
</dbReference>
<dbReference type="RefSeq" id="WP_086160796.1">
    <property type="nucleotide sequence ID" value="NZ_CP021121.1"/>
</dbReference>
<dbReference type="EMBL" id="CP021121">
    <property type="protein sequence ID" value="ARQ70958.1"/>
    <property type="molecule type" value="Genomic_DNA"/>
</dbReference>
<dbReference type="SUPFAM" id="SSF48452">
    <property type="entry name" value="TPR-like"/>
    <property type="match status" value="1"/>
</dbReference>
<evidence type="ECO:0000256" key="8">
    <source>
        <dbReference type="SAM" id="MobiDB-lite"/>
    </source>
</evidence>
<evidence type="ECO:0000313" key="11">
    <source>
        <dbReference type="Proteomes" id="UP000194218"/>
    </source>
</evidence>
<dbReference type="InterPro" id="IPR016032">
    <property type="entry name" value="Sig_transdc_resp-reg_C-effctor"/>
</dbReference>
<feature type="domain" description="FAD-binding PCMH-type" evidence="9">
    <location>
        <begin position="432"/>
        <end position="600"/>
    </location>
</feature>
<feature type="region of interest" description="Disordered" evidence="8">
    <location>
        <begin position="252"/>
        <end position="289"/>
    </location>
</feature>
<dbReference type="SMART" id="SM01043">
    <property type="entry name" value="BTAD"/>
    <property type="match status" value="1"/>
</dbReference>
<keyword evidence="3" id="KW-0560">Oxidoreductase</keyword>
<proteinExistence type="inferred from homology"/>
<dbReference type="InterPro" id="IPR036318">
    <property type="entry name" value="FAD-bd_PCMH-like_sf"/>
</dbReference>
<dbReference type="OrthoDB" id="9775082at2"/>
<dbReference type="PANTHER" id="PTHR35807:SF1">
    <property type="entry name" value="TRANSCRIPTIONAL REGULATOR REDD"/>
    <property type="match status" value="1"/>
</dbReference>
<dbReference type="InterPro" id="IPR036388">
    <property type="entry name" value="WH-like_DNA-bd_sf"/>
</dbReference>
<dbReference type="InterPro" id="IPR016169">
    <property type="entry name" value="FAD-bd_PCMH_sub2"/>
</dbReference>
<keyword evidence="5" id="KW-0805">Transcription regulation</keyword>
<evidence type="ECO:0000256" key="3">
    <source>
        <dbReference type="ARBA" id="ARBA00023002"/>
    </source>
</evidence>
<feature type="region of interest" description="Disordered" evidence="8">
    <location>
        <begin position="340"/>
        <end position="401"/>
    </location>
</feature>
<dbReference type="Pfam" id="PF01565">
    <property type="entry name" value="FAD_binding_4"/>
    <property type="match status" value="1"/>
</dbReference>
<evidence type="ECO:0000313" key="10">
    <source>
        <dbReference type="EMBL" id="ARQ70958.1"/>
    </source>
</evidence>
<dbReference type="Gene3D" id="3.30.465.10">
    <property type="match status" value="1"/>
</dbReference>
<dbReference type="GO" id="GO:0003677">
    <property type="term" value="F:DNA binding"/>
    <property type="evidence" value="ECO:0007669"/>
    <property type="project" value="UniProtKB-KW"/>
</dbReference>
<dbReference type="GO" id="GO:0006355">
    <property type="term" value="P:regulation of DNA-templated transcription"/>
    <property type="evidence" value="ECO:0007669"/>
    <property type="project" value="InterPro"/>
</dbReference>
<dbReference type="PROSITE" id="PS51387">
    <property type="entry name" value="FAD_PCMH"/>
    <property type="match status" value="1"/>
</dbReference>